<name>A0ABQ2DCQ1_9MICC</name>
<dbReference type="GeneID" id="303303280"/>
<keyword evidence="1" id="KW-1133">Transmembrane helix</keyword>
<dbReference type="Proteomes" id="UP000606115">
    <property type="component" value="Unassembled WGS sequence"/>
</dbReference>
<feature type="transmembrane region" description="Helical" evidence="1">
    <location>
        <begin position="40"/>
        <end position="60"/>
    </location>
</feature>
<dbReference type="EMBL" id="BMKX01000001">
    <property type="protein sequence ID" value="GGJ52509.1"/>
    <property type="molecule type" value="Genomic_DNA"/>
</dbReference>
<keyword evidence="3" id="KW-1185">Reference proteome</keyword>
<accession>A0ABQ2DCQ1</accession>
<feature type="transmembrane region" description="Helical" evidence="1">
    <location>
        <begin position="6"/>
        <end position="28"/>
    </location>
</feature>
<organism evidence="2 3">
    <name type="scientific">Glutamicibacter ardleyensis</name>
    <dbReference type="NCBI Taxonomy" id="225894"/>
    <lineage>
        <taxon>Bacteria</taxon>
        <taxon>Bacillati</taxon>
        <taxon>Actinomycetota</taxon>
        <taxon>Actinomycetes</taxon>
        <taxon>Micrococcales</taxon>
        <taxon>Micrococcaceae</taxon>
        <taxon>Glutamicibacter</taxon>
    </lineage>
</organism>
<evidence type="ECO:0008006" key="4">
    <source>
        <dbReference type="Google" id="ProtNLM"/>
    </source>
</evidence>
<sequence length="249" mass="26232">MSGFSFGISAVLVIVVLALVLYAVFGSGRVQAVVDFTRRIAIVALVSVGFAIIAQVVSALSDPQVQLEVPVEPYWPEYPHVTDVSPDHGGNVTAQINEVLITSGSLSAGTRVLLATGALCEGLAVCAVILSVILLCNKLRVGKPFTASLRKTARVVATILGFGTTLGQILNGFGASFAGEESLHIDSFVSTAQSFEASSPWPEPTFAIYFEFNSLFIALGIFVVAELVTAGLRLTEQNNRLTADTEGLV</sequence>
<gene>
    <name evidence="2" type="ORF">GCM10007173_08890</name>
</gene>
<evidence type="ECO:0000256" key="1">
    <source>
        <dbReference type="SAM" id="Phobius"/>
    </source>
</evidence>
<comment type="caution">
    <text evidence="2">The sequence shown here is derived from an EMBL/GenBank/DDBJ whole genome shotgun (WGS) entry which is preliminary data.</text>
</comment>
<evidence type="ECO:0000313" key="2">
    <source>
        <dbReference type="EMBL" id="GGJ52509.1"/>
    </source>
</evidence>
<keyword evidence="1" id="KW-0472">Membrane</keyword>
<proteinExistence type="predicted"/>
<feature type="transmembrane region" description="Helical" evidence="1">
    <location>
        <begin position="155"/>
        <end position="178"/>
    </location>
</feature>
<feature type="transmembrane region" description="Helical" evidence="1">
    <location>
        <begin position="112"/>
        <end position="135"/>
    </location>
</feature>
<dbReference type="RefSeq" id="WP_141392976.1">
    <property type="nucleotide sequence ID" value="NZ_BMKX01000001.1"/>
</dbReference>
<reference evidence="3" key="1">
    <citation type="journal article" date="2019" name="Int. J. Syst. Evol. Microbiol.">
        <title>The Global Catalogue of Microorganisms (GCM) 10K type strain sequencing project: providing services to taxonomists for standard genome sequencing and annotation.</title>
        <authorList>
            <consortium name="The Broad Institute Genomics Platform"/>
            <consortium name="The Broad Institute Genome Sequencing Center for Infectious Disease"/>
            <person name="Wu L."/>
            <person name="Ma J."/>
        </authorList>
    </citation>
    <scope>NUCLEOTIDE SEQUENCE [LARGE SCALE GENOMIC DNA]</scope>
    <source>
        <strain evidence="3">CGMCC 1.3685</strain>
    </source>
</reference>
<evidence type="ECO:0000313" key="3">
    <source>
        <dbReference type="Proteomes" id="UP000606115"/>
    </source>
</evidence>
<keyword evidence="1" id="KW-0812">Transmembrane</keyword>
<feature type="transmembrane region" description="Helical" evidence="1">
    <location>
        <begin position="206"/>
        <end position="232"/>
    </location>
</feature>
<protein>
    <recommendedName>
        <fullName evidence="4">DUF2975 domain-containing protein</fullName>
    </recommendedName>
</protein>